<evidence type="ECO:0000256" key="2">
    <source>
        <dbReference type="ARBA" id="ARBA00023295"/>
    </source>
</evidence>
<protein>
    <submittedName>
        <fullName evidence="3">Alpha-galactosidase</fullName>
    </submittedName>
</protein>
<dbReference type="InterPro" id="IPR038417">
    <property type="entry name" value="Alpga-gal_N_sf"/>
</dbReference>
<proteinExistence type="predicted"/>
<reference evidence="3 4" key="1">
    <citation type="journal article" date="2021" name="MBio">
        <title>Poor Competitiveness of Bradyrhizobium in Pigeon Pea Root Colonization in Indian Soils.</title>
        <authorList>
            <person name="Chalasani D."/>
            <person name="Basu A."/>
            <person name="Pullabhotla S.V.S.R.N."/>
            <person name="Jorrin B."/>
            <person name="Neal A.L."/>
            <person name="Poole P.S."/>
            <person name="Podile A.R."/>
            <person name="Tkacz A."/>
        </authorList>
    </citation>
    <scope>NUCLEOTIDE SEQUENCE [LARGE SCALE GENOMIC DNA]</scope>
    <source>
        <strain evidence="3 4">HU14</strain>
    </source>
</reference>
<dbReference type="CDD" id="cd14791">
    <property type="entry name" value="GH36"/>
    <property type="match status" value="1"/>
</dbReference>
<dbReference type="Gene3D" id="2.70.98.60">
    <property type="entry name" value="alpha-galactosidase from lactobacil brevis"/>
    <property type="match status" value="1"/>
</dbReference>
<dbReference type="RefSeq" id="WP_220300885.1">
    <property type="nucleotide sequence ID" value="NZ_JAEUAW010000007.1"/>
</dbReference>
<evidence type="ECO:0000313" key="3">
    <source>
        <dbReference type="EMBL" id="MBW9094170.1"/>
    </source>
</evidence>
<dbReference type="InterPro" id="IPR017853">
    <property type="entry name" value="GH"/>
</dbReference>
<dbReference type="Gene3D" id="3.20.20.70">
    <property type="entry name" value="Aldolase class I"/>
    <property type="match status" value="1"/>
</dbReference>
<keyword evidence="2" id="KW-0326">Glycosidase</keyword>
<dbReference type="Pfam" id="PF02065">
    <property type="entry name" value="Melibiase"/>
    <property type="match status" value="1"/>
</dbReference>
<name>A0ABS7HP27_9MICO</name>
<dbReference type="PANTHER" id="PTHR43053">
    <property type="entry name" value="GLYCOSIDASE FAMILY 31"/>
    <property type="match status" value="1"/>
</dbReference>
<dbReference type="PANTHER" id="PTHR43053:SF3">
    <property type="entry name" value="ALPHA-GALACTOSIDASE C-RELATED"/>
    <property type="match status" value="1"/>
</dbReference>
<keyword evidence="4" id="KW-1185">Reference proteome</keyword>
<evidence type="ECO:0000313" key="4">
    <source>
        <dbReference type="Proteomes" id="UP001196843"/>
    </source>
</evidence>
<dbReference type="InterPro" id="IPR050985">
    <property type="entry name" value="Alpha-glycosidase_related"/>
</dbReference>
<comment type="caution">
    <text evidence="3">The sequence shown here is derived from an EMBL/GenBank/DDBJ whole genome shotgun (WGS) entry which is preliminary data.</text>
</comment>
<organism evidence="3 4">
    <name type="scientific">Microbacterium jejuense</name>
    <dbReference type="NCBI Taxonomy" id="1263637"/>
    <lineage>
        <taxon>Bacteria</taxon>
        <taxon>Bacillati</taxon>
        <taxon>Actinomycetota</taxon>
        <taxon>Actinomycetes</taxon>
        <taxon>Micrococcales</taxon>
        <taxon>Microbacteriaceae</taxon>
        <taxon>Microbacterium</taxon>
    </lineage>
</organism>
<accession>A0ABS7HP27</accession>
<dbReference type="InterPro" id="IPR002252">
    <property type="entry name" value="Glyco_hydro_36"/>
</dbReference>
<dbReference type="InterPro" id="IPR013785">
    <property type="entry name" value="Aldolase_TIM"/>
</dbReference>
<dbReference type="SUPFAM" id="SSF51445">
    <property type="entry name" value="(Trans)glycosidases"/>
    <property type="match status" value="1"/>
</dbReference>
<keyword evidence="1" id="KW-0378">Hydrolase</keyword>
<dbReference type="Proteomes" id="UP001196843">
    <property type="component" value="Unassembled WGS sequence"/>
</dbReference>
<dbReference type="EMBL" id="JAEUAW010000007">
    <property type="protein sequence ID" value="MBW9094170.1"/>
    <property type="molecule type" value="Genomic_DNA"/>
</dbReference>
<evidence type="ECO:0000256" key="1">
    <source>
        <dbReference type="ARBA" id="ARBA00022801"/>
    </source>
</evidence>
<sequence>MTDTAITRDAPAEAAPPTARARVGEFELRWSPDAPASLVVPSSGFAGRASVALVEVFTSTEQRARTSQAYWRSAVGERLRVQGSQVTTDADATRAVIVQGDSRTGIEVRTTVTAPVGARAVRVENEVRNAGREAVVVTAVSSATIGFGHGQSDLDAAVWGTASSEWLAEDRWSEVPVRRLLPEVDLPLHGQDGRGHAGLTSHGAWSSGEHVPSGYLLSAGGEALAWQIETSAGWHADLSQTRDGGVLSLLGPTDLEHQFARELLPGETFTAVPVALAASPLSRDGAIAELTRYRRWLRGAAGGQQLPVVYNDFMNTLMGQPTTEKLLPLVERAAQAGAEVFCIDAGWFADPEVGDWWSSVGEWREAPARFPDGGLRRVIDAIRGAGMAPGLWLEPEVVGIDSPAAATLPDEAFFTRFGRRVQEDRRYHLDFRHPAARAHLDATVDHLVEEYGVRYLKLDYNINPGAGTEHLATAPGDGLLGHTRAFRDWLVSVQRRHTSLRIENCSSGAMRADYALLAVTHLQSTSDQQDFRLYPPIAASAPASILPEQCGNWAYPARDMSDEETVFTLVTGLSGRLYLSGFLDALRPEQRARVAEAVALHKGLRDGLRGATPFWPLGLPAWDAAVVCLGLHTADRDLLFVWDRDAASTGFTIPGVPGAEVVFPPADATWGLQAGAEGLHVTTPAGIGARVLRVTRG</sequence>
<gene>
    <name evidence="3" type="ORF">JNB62_10790</name>
</gene>
<dbReference type="PRINTS" id="PR00743">
    <property type="entry name" value="GLHYDRLASE36"/>
</dbReference>